<evidence type="ECO:0000313" key="12">
    <source>
        <dbReference type="Proteomes" id="UP000002620"/>
    </source>
</evidence>
<organism evidence="11 12">
    <name type="scientific">Ammonifex degensii (strain DSM 10501 / KC4)</name>
    <dbReference type="NCBI Taxonomy" id="429009"/>
    <lineage>
        <taxon>Bacteria</taxon>
        <taxon>Bacillati</taxon>
        <taxon>Bacillota</taxon>
        <taxon>Clostridia</taxon>
        <taxon>Thermoanaerobacterales</taxon>
        <taxon>Thermoanaerobacteraceae</taxon>
        <taxon>Ammonifex</taxon>
    </lineage>
</organism>
<dbReference type="GO" id="GO:0033828">
    <property type="term" value="F:glucosylglycerol-phosphate synthase activity"/>
    <property type="evidence" value="ECO:0007669"/>
    <property type="project" value="UniProtKB-EC"/>
</dbReference>
<comment type="pathway">
    <text evidence="6">Glycan metabolism; glucosylglycerol biosynthesis.</text>
</comment>
<keyword evidence="10" id="KW-0175">Coiled coil</keyword>
<dbReference type="Pfam" id="PF00982">
    <property type="entry name" value="Glyco_transf_20"/>
    <property type="match status" value="1"/>
</dbReference>
<evidence type="ECO:0000256" key="10">
    <source>
        <dbReference type="SAM" id="Coils"/>
    </source>
</evidence>
<dbReference type="STRING" id="429009.Adeg_0651"/>
<proteinExistence type="inferred from homology"/>
<evidence type="ECO:0000256" key="2">
    <source>
        <dbReference type="ARBA" id="ARBA00022676"/>
    </source>
</evidence>
<dbReference type="EC" id="2.4.1.213" evidence="7"/>
<evidence type="ECO:0000256" key="3">
    <source>
        <dbReference type="ARBA" id="ARBA00022679"/>
    </source>
</evidence>
<evidence type="ECO:0000256" key="5">
    <source>
        <dbReference type="ARBA" id="ARBA00055920"/>
    </source>
</evidence>
<comment type="catalytic activity">
    <reaction evidence="4">
        <text>ADP-alpha-D-glucose + sn-glycerol 3-phosphate = 2-O-(alpha-D-glucopyranosyl)-sn-glycerol 3-phosphate + ADP + H(+)</text>
        <dbReference type="Rhea" id="RHEA:12881"/>
        <dbReference type="ChEBI" id="CHEBI:15378"/>
        <dbReference type="ChEBI" id="CHEBI:57498"/>
        <dbReference type="ChEBI" id="CHEBI:57597"/>
        <dbReference type="ChEBI" id="CHEBI:87089"/>
        <dbReference type="ChEBI" id="CHEBI:456216"/>
        <dbReference type="EC" id="2.4.1.213"/>
    </reaction>
</comment>
<dbReference type="Gene3D" id="3.40.50.2000">
    <property type="entry name" value="Glycogen Phosphorylase B"/>
    <property type="match status" value="2"/>
</dbReference>
<dbReference type="HOGENOM" id="CLU_002351_7_1_9"/>
<evidence type="ECO:0000256" key="7">
    <source>
        <dbReference type="ARBA" id="ARBA00066821"/>
    </source>
</evidence>
<dbReference type="Proteomes" id="UP000002620">
    <property type="component" value="Chromosome"/>
</dbReference>
<accession>C9RC21</accession>
<evidence type="ECO:0000256" key="9">
    <source>
        <dbReference type="ARBA" id="ARBA00080497"/>
    </source>
</evidence>
<dbReference type="eggNOG" id="COG0380">
    <property type="taxonomic scope" value="Bacteria"/>
</dbReference>
<dbReference type="KEGG" id="adg:Adeg_0651"/>
<evidence type="ECO:0000256" key="4">
    <source>
        <dbReference type="ARBA" id="ARBA00052754"/>
    </source>
</evidence>
<dbReference type="PANTHER" id="PTHR10788">
    <property type="entry name" value="TREHALOSE-6-PHOSPHATE SYNTHASE"/>
    <property type="match status" value="1"/>
</dbReference>
<comment type="function">
    <text evidence="5">Involved in salt tolerance by producing GG-phosphate from ADP-glucose and glycerol-3-phosphate (G3P), an intermediate in the synthesis of the osmolyte glucosylglycerol (GG).</text>
</comment>
<dbReference type="PANTHER" id="PTHR10788:SF106">
    <property type="entry name" value="BCDNA.GH08860"/>
    <property type="match status" value="1"/>
</dbReference>
<dbReference type="RefSeq" id="WP_015738676.1">
    <property type="nucleotide sequence ID" value="NC_013385.1"/>
</dbReference>
<dbReference type="InterPro" id="IPR001830">
    <property type="entry name" value="Glyco_trans_20"/>
</dbReference>
<protein>
    <recommendedName>
        <fullName evidence="8">Glucosylglycerol-phosphate synthase</fullName>
        <ecNumber evidence="7">2.4.1.213</ecNumber>
    </recommendedName>
    <alternativeName>
        <fullName evidence="9">Glucosyl-glycerol-phosphate synthase</fullName>
    </alternativeName>
</protein>
<dbReference type="GO" id="GO:0005992">
    <property type="term" value="P:trehalose biosynthetic process"/>
    <property type="evidence" value="ECO:0007669"/>
    <property type="project" value="InterPro"/>
</dbReference>
<evidence type="ECO:0000256" key="6">
    <source>
        <dbReference type="ARBA" id="ARBA00060702"/>
    </source>
</evidence>
<dbReference type="CAZy" id="GT20">
    <property type="family name" value="Glycosyltransferase Family 20"/>
</dbReference>
<dbReference type="CDD" id="cd03788">
    <property type="entry name" value="GT20_TPS"/>
    <property type="match status" value="1"/>
</dbReference>
<dbReference type="AlphaFoldDB" id="C9RC21"/>
<sequence>MATVALRFPSKVRLVVVSNRGPFVLKETATGVEKQWAVSGLVSAIMPLFRTTPGTWVAWGGRFASEKEAGTTYQEGNLKWVEVPLTRREVELYYDGFANQVMWPLCHHFLEKCVIDPDWWTGYREVNQKFASLTGKVGHDADLIWVHDYHLALVPSFLRQQAFAKKSPKIGLFWHIPFPGPDTWEVVPWSREIIEGLLGADVIAFHVPKYVENFLQCVRAFIDATVLPGGKLIFYQGRVVEVQAIPVGVNQELFSSLGKNPEIREKAELIRQQIGGEKLLLGVERLDYSKGVLDKLSAFERFLEKYPEYHGRVTLLQIAVPTRNGIGAYTELRRRVEALVGRINGRFSTPAWTPVRYFYRSFDQKELAAFYLAADVALVTPLRDGLNLVAAEYVVTKGEKPGVLVLSRLAGIACHLREALLVNPYNPEDMVEAIRQALEMPVEEQRKRLQALQQKLARWTAATWVRSFLKTTLEHRAEYSVATP</sequence>
<dbReference type="GO" id="GO:0003825">
    <property type="term" value="F:alpha,alpha-trehalose-phosphate synthase (UDP-forming) activity"/>
    <property type="evidence" value="ECO:0007669"/>
    <property type="project" value="TreeGrafter"/>
</dbReference>
<dbReference type="SUPFAM" id="SSF53756">
    <property type="entry name" value="UDP-Glycosyltransferase/glycogen phosphorylase"/>
    <property type="match status" value="1"/>
</dbReference>
<name>C9RC21_AMMDK</name>
<reference evidence="11 12" key="1">
    <citation type="submission" date="2009-10" db="EMBL/GenBank/DDBJ databases">
        <title>Complete sequence of chromosome of Ammonifex degensii KC4.</title>
        <authorList>
            <consortium name="US DOE Joint Genome Institute"/>
            <person name="Kerfeld C."/>
            <person name="Goodner B."/>
            <person name="Huber H."/>
            <person name="Stetter K."/>
            <person name="Lucas S."/>
            <person name="Copeland A."/>
            <person name="Lapidus A."/>
            <person name="Glavina del Rio T."/>
            <person name="Dalin E."/>
            <person name="Tice H."/>
            <person name="Bruce D."/>
            <person name="Goodwin L."/>
            <person name="Pitluck S."/>
            <person name="Saunders E."/>
            <person name="Brettin T."/>
            <person name="Detter J.C."/>
            <person name="Han C."/>
            <person name="Larimer F."/>
            <person name="Land M."/>
            <person name="Hauser L."/>
            <person name="Kyrpides N."/>
            <person name="Ovchinnikova G."/>
            <person name="Richardson P."/>
        </authorList>
    </citation>
    <scope>NUCLEOTIDE SEQUENCE [LARGE SCALE GENOMIC DNA]</scope>
    <source>
        <strain evidence="12">DSM 10501 / KC4</strain>
    </source>
</reference>
<feature type="coiled-coil region" evidence="10">
    <location>
        <begin position="435"/>
        <end position="462"/>
    </location>
</feature>
<evidence type="ECO:0000256" key="1">
    <source>
        <dbReference type="ARBA" id="ARBA00008799"/>
    </source>
</evidence>
<dbReference type="FunFam" id="3.40.50.2000:FF:000010">
    <property type="entry name" value="Alpha,alpha-trehalose-phosphate synthase"/>
    <property type="match status" value="1"/>
</dbReference>
<comment type="similarity">
    <text evidence="1">Belongs to the glycosyltransferase 20 family.</text>
</comment>
<keyword evidence="12" id="KW-1185">Reference proteome</keyword>
<evidence type="ECO:0000256" key="8">
    <source>
        <dbReference type="ARBA" id="ARBA00069974"/>
    </source>
</evidence>
<gene>
    <name evidence="11" type="ordered locus">Adeg_0651</name>
</gene>
<keyword evidence="3 11" id="KW-0808">Transferase</keyword>
<dbReference type="EMBL" id="CP001785">
    <property type="protein sequence ID" value="ACX51798.1"/>
    <property type="molecule type" value="Genomic_DNA"/>
</dbReference>
<evidence type="ECO:0000313" key="11">
    <source>
        <dbReference type="EMBL" id="ACX51798.1"/>
    </source>
</evidence>
<dbReference type="OrthoDB" id="9761633at2"/>
<keyword evidence="2 11" id="KW-0328">Glycosyltransferase</keyword>